<dbReference type="OrthoDB" id="9789081at2"/>
<evidence type="ECO:0000313" key="5">
    <source>
        <dbReference type="Proteomes" id="UP000309450"/>
    </source>
</evidence>
<proteinExistence type="predicted"/>
<dbReference type="EMBL" id="SSND01000001">
    <property type="protein sequence ID" value="THD84798.1"/>
    <property type="molecule type" value="Genomic_DNA"/>
</dbReference>
<dbReference type="PROSITE" id="PS51186">
    <property type="entry name" value="GNAT"/>
    <property type="match status" value="1"/>
</dbReference>
<dbReference type="Pfam" id="PF13673">
    <property type="entry name" value="Acetyltransf_10"/>
    <property type="match status" value="1"/>
</dbReference>
<keyword evidence="5" id="KW-1185">Reference proteome</keyword>
<dbReference type="Proteomes" id="UP000309450">
    <property type="component" value="Unassembled WGS sequence"/>
</dbReference>
<dbReference type="InterPro" id="IPR016181">
    <property type="entry name" value="Acyl_CoA_acyltransferase"/>
</dbReference>
<dbReference type="PANTHER" id="PTHR43877">
    <property type="entry name" value="AMINOALKYLPHOSPHONATE N-ACETYLTRANSFERASE-RELATED-RELATED"/>
    <property type="match status" value="1"/>
</dbReference>
<dbReference type="InterPro" id="IPR000182">
    <property type="entry name" value="GNAT_dom"/>
</dbReference>
<dbReference type="GO" id="GO:0016747">
    <property type="term" value="F:acyltransferase activity, transferring groups other than amino-acyl groups"/>
    <property type="evidence" value="ECO:0007669"/>
    <property type="project" value="InterPro"/>
</dbReference>
<dbReference type="InterPro" id="IPR050832">
    <property type="entry name" value="Bact_Acetyltransf"/>
</dbReference>
<dbReference type="Gene3D" id="3.40.630.30">
    <property type="match status" value="1"/>
</dbReference>
<protein>
    <submittedName>
        <fullName evidence="4">GNAT family N-acetyltransferase</fullName>
    </submittedName>
</protein>
<comment type="caution">
    <text evidence="4">The sequence shown here is derived from an EMBL/GenBank/DDBJ whole genome shotgun (WGS) entry which is preliminary data.</text>
</comment>
<dbReference type="RefSeq" id="WP_136393177.1">
    <property type="nucleotide sequence ID" value="NZ_SSND01000001.1"/>
</dbReference>
<dbReference type="SUPFAM" id="SSF55729">
    <property type="entry name" value="Acyl-CoA N-acyltransferases (Nat)"/>
    <property type="match status" value="1"/>
</dbReference>
<dbReference type="CDD" id="cd04301">
    <property type="entry name" value="NAT_SF"/>
    <property type="match status" value="1"/>
</dbReference>
<evidence type="ECO:0000259" key="3">
    <source>
        <dbReference type="PROSITE" id="PS51186"/>
    </source>
</evidence>
<evidence type="ECO:0000256" key="2">
    <source>
        <dbReference type="ARBA" id="ARBA00023315"/>
    </source>
</evidence>
<feature type="domain" description="N-acetyltransferase" evidence="3">
    <location>
        <begin position="4"/>
        <end position="162"/>
    </location>
</feature>
<dbReference type="AlphaFoldDB" id="A0A4S3MQQ7"/>
<evidence type="ECO:0000313" key="4">
    <source>
        <dbReference type="EMBL" id="THD84798.1"/>
    </source>
</evidence>
<evidence type="ECO:0000256" key="1">
    <source>
        <dbReference type="ARBA" id="ARBA00022679"/>
    </source>
</evidence>
<keyword evidence="2" id="KW-0012">Acyltransferase</keyword>
<reference evidence="4 5" key="1">
    <citation type="submission" date="2019-04" db="EMBL/GenBank/DDBJ databases">
        <title>Draft genome sequence of Gemmobacter aestuarii sp. nov.</title>
        <authorList>
            <person name="Hameed A."/>
            <person name="Lin S.-Y."/>
            <person name="Shahina M."/>
            <person name="Lai W.-A."/>
            <person name="Young C.-C."/>
        </authorList>
    </citation>
    <scope>NUCLEOTIDE SEQUENCE [LARGE SCALE GENOMIC DNA]</scope>
    <source>
        <strain evidence="4 5">CC-PW-75</strain>
    </source>
</reference>
<gene>
    <name evidence="4" type="ORF">E7811_03470</name>
</gene>
<organism evidence="4 5">
    <name type="scientific">Aliigemmobacter aestuarii</name>
    <dbReference type="NCBI Taxonomy" id="1445661"/>
    <lineage>
        <taxon>Bacteria</taxon>
        <taxon>Pseudomonadati</taxon>
        <taxon>Pseudomonadota</taxon>
        <taxon>Alphaproteobacteria</taxon>
        <taxon>Rhodobacterales</taxon>
        <taxon>Paracoccaceae</taxon>
        <taxon>Aliigemmobacter</taxon>
    </lineage>
</organism>
<sequence>MDPFTIRRALPDDAAACAETVAASIRMLCEADHHRDPAILSRWLADKTPEHLVSRIAGPGRVFVAECRGAVVGVGEVEADPHPPGTGKITLNYVAPAFRGQGISRALLAAMEADLRGLGRPEASLTATATARDFYLAHGWQVAAPPRQGRWIVGHPMRKDLNA</sequence>
<keyword evidence="1 4" id="KW-0808">Transferase</keyword>
<name>A0A4S3MQQ7_9RHOB</name>
<accession>A0A4S3MQQ7</accession>